<evidence type="ECO:0000313" key="4">
    <source>
        <dbReference type="Proteomes" id="UP001152320"/>
    </source>
</evidence>
<keyword evidence="4" id="KW-1185">Reference proteome</keyword>
<feature type="transmembrane region" description="Helical" evidence="1">
    <location>
        <begin position="451"/>
        <end position="469"/>
    </location>
</feature>
<dbReference type="Gene3D" id="2.10.50.10">
    <property type="entry name" value="Tumor Necrosis Factor Receptor, subunit A, domain 2"/>
    <property type="match status" value="1"/>
</dbReference>
<sequence length="658" mass="74663">MEAMQREGFFCMENKSILYQKSFECTPCQRGTYGDGAGGCPPCPQGGYFQDGIGSIPILQGEMECKTCPNGTYAKLEGATSIADCKVCPDGTNKKIHAGFRACHCLDNYARSDRFGPCFPCLEGYNCSGNDYKSLRPGFYWNWSFDNASLSRYKRFVNNLRNETKFFSNVSPDTRYPLEIPQVFRCPRFNNCKNAPGALEVSCLKGYRGWLCSKCAKGFFSVMSSCLPCPGSAYFVVEIIVFSLILLAIILLAVRQNKTSLNVGYQRRNVFDMVLSRGKIVLGFYQVVGEFFISFHEINFIGSLFIIGELFALLEMNILRLFVKPQCIHEKLVINPKIEFIIGMSFPCVSILIAVVVWKVKIAYFKYRHPSLANGRLMLLYRYNLKTKIVSCVLVLLFLTYPSICTTIFQLYPPACQKFCLDVNKVHCIYLLRSDFDINCKELTVYHISSYVATVGYVIAFPAILYVFLRKKIHANHFKLFQKDGNSTEALDNSTTRDNSTETEMGLCSDDVTPVWINFLCENYKPQYWYWEIVELARKVIQTFLITMLGRHNNFTVLLTIGIAVSFLILHARFLPMKSKFEQGLQVMFSLVAVFINVLLAAMRVPVKHSGPLSIALTILNVVVISIIVGEAVLGLIHHLRRIHFLQTVISFLVRLKT</sequence>
<evidence type="ECO:0000259" key="2">
    <source>
        <dbReference type="Pfam" id="PF07699"/>
    </source>
</evidence>
<feature type="domain" description="Tyrosine-protein kinase ephrin type A/B receptor-like" evidence="2">
    <location>
        <begin position="36"/>
        <end position="85"/>
    </location>
</feature>
<dbReference type="SMART" id="SM01411">
    <property type="entry name" value="Ephrin_rec_like"/>
    <property type="match status" value="3"/>
</dbReference>
<feature type="transmembrane region" description="Helical" evidence="1">
    <location>
        <begin position="555"/>
        <end position="575"/>
    </location>
</feature>
<feature type="transmembrane region" description="Helical" evidence="1">
    <location>
        <begin position="613"/>
        <end position="637"/>
    </location>
</feature>
<accession>A0A9Q1B9Z3</accession>
<dbReference type="AlphaFoldDB" id="A0A9Q1B9Z3"/>
<name>A0A9Q1B9Z3_HOLLE</name>
<comment type="caution">
    <text evidence="3">The sequence shown here is derived from an EMBL/GenBank/DDBJ whole genome shotgun (WGS) entry which is preliminary data.</text>
</comment>
<feature type="transmembrane region" description="Helical" evidence="1">
    <location>
        <begin position="587"/>
        <end position="607"/>
    </location>
</feature>
<feature type="transmembrane region" description="Helical" evidence="1">
    <location>
        <begin position="340"/>
        <end position="358"/>
    </location>
</feature>
<dbReference type="EMBL" id="JAIZAY010000135">
    <property type="protein sequence ID" value="KAJ8018935.1"/>
    <property type="molecule type" value="Genomic_DNA"/>
</dbReference>
<organism evidence="3 4">
    <name type="scientific">Holothuria leucospilota</name>
    <name type="common">Black long sea cucumber</name>
    <name type="synonym">Mertensiothuria leucospilota</name>
    <dbReference type="NCBI Taxonomy" id="206669"/>
    <lineage>
        <taxon>Eukaryota</taxon>
        <taxon>Metazoa</taxon>
        <taxon>Echinodermata</taxon>
        <taxon>Eleutherozoa</taxon>
        <taxon>Echinozoa</taxon>
        <taxon>Holothuroidea</taxon>
        <taxon>Aspidochirotacea</taxon>
        <taxon>Aspidochirotida</taxon>
        <taxon>Holothuriidae</taxon>
        <taxon>Holothuria</taxon>
    </lineage>
</organism>
<keyword evidence="1" id="KW-0812">Transmembrane</keyword>
<gene>
    <name evidence="3" type="ORF">HOLleu_42784</name>
</gene>
<protein>
    <recommendedName>
        <fullName evidence="2">Tyrosine-protein kinase ephrin type A/B receptor-like domain-containing protein</fullName>
    </recommendedName>
</protein>
<dbReference type="InterPro" id="IPR011641">
    <property type="entry name" value="Tyr-kin_ephrin_A/B_rcpt-like"/>
</dbReference>
<reference evidence="3" key="1">
    <citation type="submission" date="2021-10" db="EMBL/GenBank/DDBJ databases">
        <title>Tropical sea cucumber genome reveals ecological adaptation and Cuvierian tubules defense mechanism.</title>
        <authorList>
            <person name="Chen T."/>
        </authorList>
    </citation>
    <scope>NUCLEOTIDE SEQUENCE</scope>
    <source>
        <strain evidence="3">Nanhai2018</strain>
        <tissue evidence="3">Muscle</tissue>
    </source>
</reference>
<dbReference type="Pfam" id="PF07699">
    <property type="entry name" value="Ephrin_rec_like"/>
    <property type="match status" value="1"/>
</dbReference>
<evidence type="ECO:0000313" key="3">
    <source>
        <dbReference type="EMBL" id="KAJ8018935.1"/>
    </source>
</evidence>
<evidence type="ECO:0000256" key="1">
    <source>
        <dbReference type="SAM" id="Phobius"/>
    </source>
</evidence>
<feature type="transmembrane region" description="Helical" evidence="1">
    <location>
        <begin position="300"/>
        <end position="319"/>
    </location>
</feature>
<keyword evidence="1" id="KW-1133">Transmembrane helix</keyword>
<feature type="transmembrane region" description="Helical" evidence="1">
    <location>
        <begin position="388"/>
        <end position="409"/>
    </location>
</feature>
<dbReference type="OrthoDB" id="27267at2759"/>
<feature type="transmembrane region" description="Helical" evidence="1">
    <location>
        <begin position="233"/>
        <end position="254"/>
    </location>
</feature>
<dbReference type="PANTHER" id="PTHR11319">
    <property type="entry name" value="G PROTEIN-COUPLED RECEPTOR-RELATED"/>
    <property type="match status" value="1"/>
</dbReference>
<dbReference type="Proteomes" id="UP001152320">
    <property type="component" value="Unassembled WGS sequence"/>
</dbReference>
<keyword evidence="1" id="KW-0472">Membrane</keyword>
<proteinExistence type="predicted"/>
<dbReference type="PANTHER" id="PTHR11319:SF35">
    <property type="entry name" value="OUTER MEMBRANE PROTEIN PMPC-RELATED"/>
    <property type="match status" value="1"/>
</dbReference>